<proteinExistence type="predicted"/>
<dbReference type="Gene3D" id="1.20.1610.10">
    <property type="entry name" value="alpha-1,2-mannosidases domains"/>
    <property type="match status" value="1"/>
</dbReference>
<dbReference type="Pfam" id="PF11721">
    <property type="entry name" value="Malectin"/>
    <property type="match status" value="1"/>
</dbReference>
<dbReference type="InterPro" id="IPR005887">
    <property type="entry name" value="GH92_a_mannosidase_put"/>
</dbReference>
<dbReference type="PANTHER" id="PTHR12143">
    <property type="entry name" value="PEPTIDE N-GLYCANASE PNGASE -RELATED"/>
    <property type="match status" value="1"/>
</dbReference>
<evidence type="ECO:0000259" key="2">
    <source>
        <dbReference type="Pfam" id="PF11721"/>
    </source>
</evidence>
<dbReference type="InterPro" id="IPR008928">
    <property type="entry name" value="6-hairpin_glycosidase_sf"/>
</dbReference>
<dbReference type="EMBL" id="AP025739">
    <property type="protein sequence ID" value="BDI30094.1"/>
    <property type="molecule type" value="Genomic_DNA"/>
</dbReference>
<dbReference type="GO" id="GO:0000224">
    <property type="term" value="F:peptide-N4-(N-acetyl-beta-glucosaminyl)asparagine amidase activity"/>
    <property type="evidence" value="ECO:0007669"/>
    <property type="project" value="TreeGrafter"/>
</dbReference>
<dbReference type="FunFam" id="3.30.2080.10:FF:000001">
    <property type="entry name" value="Alpha-1,2-mannosidase subfamily"/>
    <property type="match status" value="1"/>
</dbReference>
<dbReference type="Pfam" id="PF07971">
    <property type="entry name" value="Glyco_hydro_92"/>
    <property type="match status" value="1"/>
</dbReference>
<dbReference type="GO" id="GO:0006516">
    <property type="term" value="P:glycoprotein catabolic process"/>
    <property type="evidence" value="ECO:0007669"/>
    <property type="project" value="TreeGrafter"/>
</dbReference>
<protein>
    <submittedName>
        <fullName evidence="4">Uncharacterized protein</fullName>
    </submittedName>
</protein>
<dbReference type="RefSeq" id="WP_165864480.1">
    <property type="nucleotide sequence ID" value="NZ_AP025739.1"/>
</dbReference>
<evidence type="ECO:0000259" key="3">
    <source>
        <dbReference type="Pfam" id="PF17678"/>
    </source>
</evidence>
<gene>
    <name evidence="4" type="ORF">CCAX7_21450</name>
</gene>
<evidence type="ECO:0000313" key="4">
    <source>
        <dbReference type="EMBL" id="BDI30094.1"/>
    </source>
</evidence>
<dbReference type="Pfam" id="PF17678">
    <property type="entry name" value="Glyco_hydro_92N"/>
    <property type="match status" value="1"/>
</dbReference>
<keyword evidence="5" id="KW-1185">Reference proteome</keyword>
<dbReference type="Proteomes" id="UP000287394">
    <property type="component" value="Chromosome"/>
</dbReference>
<dbReference type="Gene3D" id="3.30.2080.10">
    <property type="entry name" value="GH92 mannosidase domain"/>
    <property type="match status" value="1"/>
</dbReference>
<dbReference type="Gene3D" id="2.60.120.430">
    <property type="entry name" value="Galactose-binding lectin"/>
    <property type="match status" value="1"/>
</dbReference>
<dbReference type="GO" id="GO:0005975">
    <property type="term" value="P:carbohydrate metabolic process"/>
    <property type="evidence" value="ECO:0007669"/>
    <property type="project" value="InterPro"/>
</dbReference>
<reference evidence="4 5" key="1">
    <citation type="journal article" date="2019" name="Int. J. Syst. Evol. Microbiol.">
        <title>Capsulimonas corticalis gen. nov., sp. nov., an aerobic capsulated bacterium, of a novel bacterial order, Capsulimonadales ord. nov., of the class Armatimonadia of the phylum Armatimonadetes.</title>
        <authorList>
            <person name="Li J."/>
            <person name="Kudo C."/>
            <person name="Tonouchi A."/>
        </authorList>
    </citation>
    <scope>NUCLEOTIDE SEQUENCE [LARGE SCALE GENOMIC DNA]</scope>
    <source>
        <strain evidence="4 5">AX-7</strain>
    </source>
</reference>
<evidence type="ECO:0000313" key="5">
    <source>
        <dbReference type="Proteomes" id="UP000287394"/>
    </source>
</evidence>
<dbReference type="GO" id="GO:0030246">
    <property type="term" value="F:carbohydrate binding"/>
    <property type="evidence" value="ECO:0007669"/>
    <property type="project" value="InterPro"/>
</dbReference>
<dbReference type="InterPro" id="IPR041371">
    <property type="entry name" value="GH92_N"/>
</dbReference>
<dbReference type="Gene3D" id="2.70.98.10">
    <property type="match status" value="1"/>
</dbReference>
<dbReference type="InterPro" id="IPR012939">
    <property type="entry name" value="Glyco_hydro_92"/>
</dbReference>
<feature type="domain" description="Glycosyl hydrolase family 92" evidence="1">
    <location>
        <begin position="270"/>
        <end position="735"/>
    </location>
</feature>
<dbReference type="KEGG" id="ccot:CCAX7_21450"/>
<dbReference type="InterPro" id="IPR021720">
    <property type="entry name" value="Malectin_dom"/>
</dbReference>
<sequence>MTPSRLLRSALALGLLLAPLSARAAAPSPIASVDPFIGSDGHGHTFPGAVLPFGMAVLSPDTRTETWDGCSGYLYSDPAILGFSHTHLSGTGGGCLGDVMIMPTVGAVHFDAGKPGDGYMSRFSHQREAAQPGYYRVYLQDPKVTAELTATERCGFHRDTFPASNAAHFVIDLDHGIQNHASDSEVKIENSTTISGFRKSNGWGGDRIVFYVMQFSKPFDSVTLQKSGQTLPLGASEAMGGVVKASVNYHTKAGEAILVKVGISGVSVEGARRNLKTEIPAWNFKGVRSAAARAWSRVLDTAQVTTPDPHVRRTFYTNFYLSCIGPSLFNDVDGAYRGLDHRVHTHPKFQNYTAFSLWDTYRAEHPLLTLLQPARVDDMVNTLLTEYHQQASRTTPIWPLWENETWCMIGYHSVSVMADAYLKGFRGFDGEAAYQAMRDTAMQDRNGQDTYQTLGYVASTPGMQAASKTIEYAVDDWSIACMADALGHHDDAKMFYARAAHYVNLYDAGTGFLRGRKANGEWRPRFDAIGQINDEYTEADAWQYAFAVQQDVSGMIRMYGGDAAFANKLDALFAMSSKTRIIIPDITGLIGQYAQGDEQCHHIAYLYDYAGQPYKTQKWTREVMRREYQDTPAGECGNVDCGQMAAWYVFSALGFYPVNPSSGVYAIGSPGVDKAVLHLDAKKYGGRTFTVIAQNNSPKNVYIQSAIWNGKPYERAWITHRELTGGGVLRLVMGPKPNTRWGAAPSVRPPATMPAGFVYPKFPAPSVDKIAALTIPIHVACGSDDSIGDFVSDPNMLDGQQNRTDAAVETSVPNAAPVGVYQSERYGNDLAYQYRVPKGRYTVRLHFAEDFDKEAGQRLENIAVNGATVRKDFDILQSAGGTYKAIVLSFAGVRPGAAGAISIRVWAASGSPDQNAKINGIEILPE</sequence>
<dbReference type="Gene3D" id="1.20.1050.60">
    <property type="entry name" value="alpha-1,2-mannosidase"/>
    <property type="match status" value="1"/>
</dbReference>
<name>A0A402D1W2_9BACT</name>
<organism evidence="4 5">
    <name type="scientific">Capsulimonas corticalis</name>
    <dbReference type="NCBI Taxonomy" id="2219043"/>
    <lineage>
        <taxon>Bacteria</taxon>
        <taxon>Bacillati</taxon>
        <taxon>Armatimonadota</taxon>
        <taxon>Armatimonadia</taxon>
        <taxon>Capsulimonadales</taxon>
        <taxon>Capsulimonadaceae</taxon>
        <taxon>Capsulimonas</taxon>
    </lineage>
</organism>
<dbReference type="NCBIfam" id="TIGR01180">
    <property type="entry name" value="aman2_put"/>
    <property type="match status" value="1"/>
</dbReference>
<dbReference type="InterPro" id="IPR014718">
    <property type="entry name" value="GH-type_carb-bd"/>
</dbReference>
<evidence type="ECO:0000259" key="1">
    <source>
        <dbReference type="Pfam" id="PF07971"/>
    </source>
</evidence>
<dbReference type="InterPro" id="IPR050883">
    <property type="entry name" value="PNGase"/>
</dbReference>
<dbReference type="AlphaFoldDB" id="A0A402D1W2"/>
<feature type="domain" description="Glycosyl hydrolase family 92 N-terminal" evidence="3">
    <location>
        <begin position="33"/>
        <end position="264"/>
    </location>
</feature>
<accession>A0A402D1W2</accession>
<dbReference type="GO" id="GO:0005829">
    <property type="term" value="C:cytosol"/>
    <property type="evidence" value="ECO:0007669"/>
    <property type="project" value="TreeGrafter"/>
</dbReference>
<dbReference type="SUPFAM" id="SSF48208">
    <property type="entry name" value="Six-hairpin glycosidases"/>
    <property type="match status" value="1"/>
</dbReference>
<dbReference type="FunFam" id="1.20.1050.60:FF:000001">
    <property type="entry name" value="Putative alpha-1,2-mannosidase"/>
    <property type="match status" value="1"/>
</dbReference>
<feature type="domain" description="Malectin" evidence="2">
    <location>
        <begin position="779"/>
        <end position="886"/>
    </location>
</feature>
<dbReference type="PANTHER" id="PTHR12143:SF39">
    <property type="entry name" value="SECRETED PROTEIN"/>
    <property type="match status" value="1"/>
</dbReference>